<dbReference type="PRINTS" id="PR00045">
    <property type="entry name" value="SIGMA54FCT"/>
</dbReference>
<dbReference type="PANTHER" id="PTHR32248">
    <property type="entry name" value="RNA POLYMERASE SIGMA-54 FACTOR"/>
    <property type="match status" value="1"/>
</dbReference>
<feature type="domain" description="RNA polymerase sigma factor 54 DNA-binding" evidence="9">
    <location>
        <begin position="275"/>
        <end position="428"/>
    </location>
</feature>
<dbReference type="EMBL" id="VLXZ01000002">
    <property type="protein sequence ID" value="TSB47667.1"/>
    <property type="molecule type" value="Genomic_DNA"/>
</dbReference>
<protein>
    <submittedName>
        <fullName evidence="11">RNA polymerase factor sigma-54</fullName>
    </submittedName>
</protein>
<dbReference type="GO" id="GO:0006352">
    <property type="term" value="P:DNA-templated transcription initiation"/>
    <property type="evidence" value="ECO:0007669"/>
    <property type="project" value="InterPro"/>
</dbReference>
<dbReference type="Pfam" id="PF00309">
    <property type="entry name" value="Sigma54_AID"/>
    <property type="match status" value="1"/>
</dbReference>
<dbReference type="AlphaFoldDB" id="A0A554A1V3"/>
<dbReference type="PROSITE" id="PS50044">
    <property type="entry name" value="SIGMA54_3"/>
    <property type="match status" value="1"/>
</dbReference>
<keyword evidence="8" id="KW-0804">Transcription</keyword>
<evidence type="ECO:0000256" key="4">
    <source>
        <dbReference type="ARBA" id="ARBA00022695"/>
    </source>
</evidence>
<dbReference type="OrthoDB" id="9814402at2"/>
<keyword evidence="2" id="KW-0240">DNA-directed RNA polymerase</keyword>
<dbReference type="PANTHER" id="PTHR32248:SF4">
    <property type="entry name" value="RNA POLYMERASE SIGMA-54 FACTOR"/>
    <property type="match status" value="1"/>
</dbReference>
<keyword evidence="7" id="KW-0238">DNA-binding</keyword>
<keyword evidence="4" id="KW-0548">Nucleotidyltransferase</keyword>
<evidence type="ECO:0000256" key="2">
    <source>
        <dbReference type="ARBA" id="ARBA00022478"/>
    </source>
</evidence>
<dbReference type="RefSeq" id="WP_143847123.1">
    <property type="nucleotide sequence ID" value="NZ_VLXZ01000002.1"/>
</dbReference>
<dbReference type="InterPro" id="IPR007634">
    <property type="entry name" value="RNA_pol_sigma_54_DNA-bd"/>
</dbReference>
<dbReference type="Pfam" id="PF04963">
    <property type="entry name" value="Sigma54_CBD"/>
    <property type="match status" value="1"/>
</dbReference>
<evidence type="ECO:0000259" key="10">
    <source>
        <dbReference type="Pfam" id="PF04963"/>
    </source>
</evidence>
<dbReference type="InterPro" id="IPR007046">
    <property type="entry name" value="RNA_pol_sigma_54_core-bd"/>
</dbReference>
<feature type="domain" description="RNA polymerase sigma factor 54 core-binding" evidence="10">
    <location>
        <begin position="77"/>
        <end position="261"/>
    </location>
</feature>
<evidence type="ECO:0000256" key="7">
    <source>
        <dbReference type="ARBA" id="ARBA00023125"/>
    </source>
</evidence>
<dbReference type="GO" id="GO:0003677">
    <property type="term" value="F:DNA binding"/>
    <property type="evidence" value="ECO:0007669"/>
    <property type="project" value="UniProtKB-KW"/>
</dbReference>
<dbReference type="InterPro" id="IPR038709">
    <property type="entry name" value="RpoN_core-bd_sf"/>
</dbReference>
<dbReference type="NCBIfam" id="TIGR02395">
    <property type="entry name" value="rpoN_sigma"/>
    <property type="match status" value="1"/>
</dbReference>
<keyword evidence="6" id="KW-0731">Sigma factor</keyword>
<comment type="caution">
    <text evidence="11">The sequence shown here is derived from an EMBL/GenBank/DDBJ whole genome shotgun (WGS) entry which is preliminary data.</text>
</comment>
<dbReference type="GO" id="GO:0001216">
    <property type="term" value="F:DNA-binding transcription activator activity"/>
    <property type="evidence" value="ECO:0007669"/>
    <property type="project" value="InterPro"/>
</dbReference>
<evidence type="ECO:0000256" key="1">
    <source>
        <dbReference type="ARBA" id="ARBA00008798"/>
    </source>
</evidence>
<dbReference type="Pfam" id="PF04552">
    <property type="entry name" value="Sigma54_DBD"/>
    <property type="match status" value="1"/>
</dbReference>
<evidence type="ECO:0000313" key="12">
    <source>
        <dbReference type="Proteomes" id="UP000318521"/>
    </source>
</evidence>
<dbReference type="PIRSF" id="PIRSF000774">
    <property type="entry name" value="RpoN"/>
    <property type="match status" value="1"/>
</dbReference>
<evidence type="ECO:0000313" key="11">
    <source>
        <dbReference type="EMBL" id="TSB47667.1"/>
    </source>
</evidence>
<evidence type="ECO:0000256" key="3">
    <source>
        <dbReference type="ARBA" id="ARBA00022679"/>
    </source>
</evidence>
<proteinExistence type="inferred from homology"/>
<evidence type="ECO:0000256" key="6">
    <source>
        <dbReference type="ARBA" id="ARBA00023082"/>
    </source>
</evidence>
<dbReference type="GO" id="GO:0000428">
    <property type="term" value="C:DNA-directed RNA polymerase complex"/>
    <property type="evidence" value="ECO:0007669"/>
    <property type="project" value="UniProtKB-KW"/>
</dbReference>
<dbReference type="GO" id="GO:0016779">
    <property type="term" value="F:nucleotidyltransferase activity"/>
    <property type="evidence" value="ECO:0007669"/>
    <property type="project" value="UniProtKB-KW"/>
</dbReference>
<keyword evidence="12" id="KW-1185">Reference proteome</keyword>
<gene>
    <name evidence="11" type="primary">rpoN</name>
    <name evidence="11" type="ORF">FN960_03870</name>
</gene>
<dbReference type="PROSITE" id="PS00717">
    <property type="entry name" value="SIGMA54_1"/>
    <property type="match status" value="1"/>
</dbReference>
<evidence type="ECO:0000259" key="9">
    <source>
        <dbReference type="Pfam" id="PF04552"/>
    </source>
</evidence>
<name>A0A554A1V3_9BACI</name>
<keyword evidence="3" id="KW-0808">Transferase</keyword>
<sequence length="430" mass="49724">MEMGVYQQQHTQFLMTQELKQAIQVLQYSTADLREFLKEQALDNPLIELSESAFAQPLFQSPQKISTDAKHRALENHSDTKSIYDILTEQVSYMNQPLRDRNHLIYFIHSLNEDGYLTVSLEELCDERGISLQLGESYIRLLQDLEPTGVGARSMKECLLLQLKKHPKWSALAEEVVLNHMERLASRRWKEIARLCEAELSDIQKVHDLISQLDPHPGKSFSKELPHFIEADVMIEIGTNEEPVIKIQDSLLGNVQIHLEYKHQLLTCDIHEHVHYAKQKLKEAEWLIQSLTQRQQTIYRVAKVIATHQKDFLTTKHGKMNPLTLKEIAESIGVHESTVSRATTNKYAQTPRGLVELKSLLSAGHQSKSKDTLKTWLKEFIESENKQQPYSDQDLVQMYQEKGVELSRRAIAKYRGELGIYSSPKRKRYK</sequence>
<reference evidence="11 12" key="1">
    <citation type="submission" date="2019-07" db="EMBL/GenBank/DDBJ databases">
        <authorList>
            <person name="Park Y.J."/>
            <person name="Jeong S.E."/>
            <person name="Jung H.S."/>
        </authorList>
    </citation>
    <scope>NUCLEOTIDE SEQUENCE [LARGE SCALE GENOMIC DNA]</scope>
    <source>
        <strain evidence="12">P16(2019)</strain>
    </source>
</reference>
<accession>A0A554A1V3</accession>
<dbReference type="Gene3D" id="1.10.10.60">
    <property type="entry name" value="Homeodomain-like"/>
    <property type="match status" value="1"/>
</dbReference>
<dbReference type="GO" id="GO:0016987">
    <property type="term" value="F:sigma factor activity"/>
    <property type="evidence" value="ECO:0007669"/>
    <property type="project" value="UniProtKB-KW"/>
</dbReference>
<dbReference type="InterPro" id="IPR000394">
    <property type="entry name" value="RNA_pol_sigma_54"/>
</dbReference>
<evidence type="ECO:0000256" key="5">
    <source>
        <dbReference type="ARBA" id="ARBA00023015"/>
    </source>
</evidence>
<keyword evidence="5" id="KW-0805">Transcription regulation</keyword>
<dbReference type="Gene3D" id="1.10.10.1330">
    <property type="entry name" value="RNA polymerase sigma-54 factor, core-binding domain"/>
    <property type="match status" value="1"/>
</dbReference>
<comment type="similarity">
    <text evidence="1">Belongs to the sigma-54 factor family.</text>
</comment>
<organism evidence="11 12">
    <name type="scientific">Alkalicoccobacillus porphyridii</name>
    <dbReference type="NCBI Taxonomy" id="2597270"/>
    <lineage>
        <taxon>Bacteria</taxon>
        <taxon>Bacillati</taxon>
        <taxon>Bacillota</taxon>
        <taxon>Bacilli</taxon>
        <taxon>Bacillales</taxon>
        <taxon>Bacillaceae</taxon>
        <taxon>Alkalicoccobacillus</taxon>
    </lineage>
</organism>
<evidence type="ECO:0000256" key="8">
    <source>
        <dbReference type="ARBA" id="ARBA00023163"/>
    </source>
</evidence>
<dbReference type="Proteomes" id="UP000318521">
    <property type="component" value="Unassembled WGS sequence"/>
</dbReference>